<dbReference type="AlphaFoldDB" id="A0A9W9SIU8"/>
<name>A0A9W9SIU8_9EURO</name>
<reference evidence="1" key="1">
    <citation type="submission" date="2022-12" db="EMBL/GenBank/DDBJ databases">
        <authorList>
            <person name="Petersen C."/>
        </authorList>
    </citation>
    <scope>NUCLEOTIDE SEQUENCE</scope>
    <source>
        <strain evidence="1">IBT 29677</strain>
    </source>
</reference>
<dbReference type="Gene3D" id="3.30.530.20">
    <property type="match status" value="1"/>
</dbReference>
<dbReference type="InterPro" id="IPR023393">
    <property type="entry name" value="START-like_dom_sf"/>
</dbReference>
<evidence type="ECO:0008006" key="3">
    <source>
        <dbReference type="Google" id="ProtNLM"/>
    </source>
</evidence>
<organism evidence="1 2">
    <name type="scientific">Penicillium cosmopolitanum</name>
    <dbReference type="NCBI Taxonomy" id="1131564"/>
    <lineage>
        <taxon>Eukaryota</taxon>
        <taxon>Fungi</taxon>
        <taxon>Dikarya</taxon>
        <taxon>Ascomycota</taxon>
        <taxon>Pezizomycotina</taxon>
        <taxon>Eurotiomycetes</taxon>
        <taxon>Eurotiomycetidae</taxon>
        <taxon>Eurotiales</taxon>
        <taxon>Aspergillaceae</taxon>
        <taxon>Penicillium</taxon>
    </lineage>
</organism>
<dbReference type="Pfam" id="PF10604">
    <property type="entry name" value="Polyketide_cyc2"/>
    <property type="match status" value="1"/>
</dbReference>
<dbReference type="PANTHER" id="PTHR36166:SF1">
    <property type="entry name" value="SRPBCC DOMAIN-CONTAINING PROTEIN"/>
    <property type="match status" value="1"/>
</dbReference>
<dbReference type="GeneID" id="81376152"/>
<dbReference type="InterPro" id="IPR019587">
    <property type="entry name" value="Polyketide_cyclase/dehydratase"/>
</dbReference>
<evidence type="ECO:0000313" key="1">
    <source>
        <dbReference type="EMBL" id="KAJ5379416.1"/>
    </source>
</evidence>
<dbReference type="OrthoDB" id="509124at2759"/>
<gene>
    <name evidence="1" type="ORF">N7509_012535</name>
</gene>
<comment type="caution">
    <text evidence="1">The sequence shown here is derived from an EMBL/GenBank/DDBJ whole genome shotgun (WGS) entry which is preliminary data.</text>
</comment>
<reference evidence="1" key="2">
    <citation type="journal article" date="2023" name="IMA Fungus">
        <title>Comparative genomic study of the Penicillium genus elucidates a diverse pangenome and 15 lateral gene transfer events.</title>
        <authorList>
            <person name="Petersen C."/>
            <person name="Sorensen T."/>
            <person name="Nielsen M.R."/>
            <person name="Sondergaard T.E."/>
            <person name="Sorensen J.L."/>
            <person name="Fitzpatrick D.A."/>
            <person name="Frisvad J.C."/>
            <person name="Nielsen K.L."/>
        </authorList>
    </citation>
    <scope>NUCLEOTIDE SEQUENCE</scope>
    <source>
        <strain evidence="1">IBT 29677</strain>
    </source>
</reference>
<sequence length="155" mass="17080">MPRNESSIEIAAPPSRVREVLLNFSGLSEWHKGFIRSLAVHDDSSKAPDSLVPGDKVDANIEGQKFTAEVKENSENLFAWQGPPVFTVAGRHEFKMEPAKDGAATIFTQSEDLRGPLSFLMAPSLLGRFMKADFVKFNEDLKSRAESREASGISL</sequence>
<dbReference type="SUPFAM" id="SSF55961">
    <property type="entry name" value="Bet v1-like"/>
    <property type="match status" value="1"/>
</dbReference>
<keyword evidence="2" id="KW-1185">Reference proteome</keyword>
<proteinExistence type="predicted"/>
<dbReference type="Proteomes" id="UP001147747">
    <property type="component" value="Unassembled WGS sequence"/>
</dbReference>
<accession>A0A9W9SIU8</accession>
<dbReference type="EMBL" id="JAPZBU010000011">
    <property type="protein sequence ID" value="KAJ5379416.1"/>
    <property type="molecule type" value="Genomic_DNA"/>
</dbReference>
<dbReference type="CDD" id="cd07822">
    <property type="entry name" value="SRPBCC_4"/>
    <property type="match status" value="1"/>
</dbReference>
<dbReference type="PANTHER" id="PTHR36166">
    <property type="entry name" value="CHROMOSOME 9, WHOLE GENOME SHOTGUN SEQUENCE"/>
    <property type="match status" value="1"/>
</dbReference>
<dbReference type="RefSeq" id="XP_056483202.1">
    <property type="nucleotide sequence ID" value="XM_056637172.1"/>
</dbReference>
<evidence type="ECO:0000313" key="2">
    <source>
        <dbReference type="Proteomes" id="UP001147747"/>
    </source>
</evidence>
<protein>
    <recommendedName>
        <fullName evidence="3">SRPBCC family protein</fullName>
    </recommendedName>
</protein>